<evidence type="ECO:0000259" key="4">
    <source>
        <dbReference type="PROSITE" id="PS50949"/>
    </source>
</evidence>
<dbReference type="Proteomes" id="UP001438953">
    <property type="component" value="Unassembled WGS sequence"/>
</dbReference>
<dbReference type="InterPro" id="IPR011711">
    <property type="entry name" value="GntR_C"/>
</dbReference>
<dbReference type="RefSeq" id="WP_350937192.1">
    <property type="nucleotide sequence ID" value="NZ_JAYWLC010000008.1"/>
</dbReference>
<keyword evidence="1" id="KW-0805">Transcription regulation</keyword>
<keyword evidence="3" id="KW-0804">Transcription</keyword>
<sequence length="223" mass="25243">MTPQTQPEKHQPQTRGSEIYEGLKARLISHEFRMGDPLREEDVATWFGASRVPARDALKRLESEGLVERVGRKYAVRNYSYDEVEVTYRIRAALEHLAVDRLVKSARDEDLDRIAHVLDRQSGALASSSRAEFSALDADFHMLIAELSQNSMLVAETRRVLDRVRLIRSNELERDNGPAAALADHQRIFAALARRDGATAKAELDFHYATTLRLHEITPTPKA</sequence>
<dbReference type="PANTHER" id="PTHR43537:SF5">
    <property type="entry name" value="UXU OPERON TRANSCRIPTIONAL REGULATOR"/>
    <property type="match status" value="1"/>
</dbReference>
<gene>
    <name evidence="5" type="ORF">VSX56_11445</name>
</gene>
<dbReference type="SUPFAM" id="SSF48008">
    <property type="entry name" value="GntR ligand-binding domain-like"/>
    <property type="match status" value="1"/>
</dbReference>
<dbReference type="InterPro" id="IPR000524">
    <property type="entry name" value="Tscrpt_reg_HTH_GntR"/>
</dbReference>
<dbReference type="EMBL" id="JAYWLC010000008">
    <property type="protein sequence ID" value="MER5172388.1"/>
    <property type="molecule type" value="Genomic_DNA"/>
</dbReference>
<proteinExistence type="predicted"/>
<dbReference type="Gene3D" id="1.10.10.10">
    <property type="entry name" value="Winged helix-like DNA-binding domain superfamily/Winged helix DNA-binding domain"/>
    <property type="match status" value="1"/>
</dbReference>
<dbReference type="SMART" id="SM00345">
    <property type="entry name" value="HTH_GNTR"/>
    <property type="match status" value="1"/>
</dbReference>
<dbReference type="InterPro" id="IPR036388">
    <property type="entry name" value="WH-like_DNA-bd_sf"/>
</dbReference>
<dbReference type="Pfam" id="PF00392">
    <property type="entry name" value="GntR"/>
    <property type="match status" value="1"/>
</dbReference>
<accession>A0ABV1SHK3</accession>
<protein>
    <submittedName>
        <fullName evidence="5">GntR family transcriptional regulator</fullName>
    </submittedName>
</protein>
<name>A0ABV1SHK3_9RHOB</name>
<dbReference type="SMART" id="SM00895">
    <property type="entry name" value="FCD"/>
    <property type="match status" value="1"/>
</dbReference>
<evidence type="ECO:0000313" key="5">
    <source>
        <dbReference type="EMBL" id="MER5172388.1"/>
    </source>
</evidence>
<keyword evidence="6" id="KW-1185">Reference proteome</keyword>
<comment type="caution">
    <text evidence="5">The sequence shown here is derived from an EMBL/GenBank/DDBJ whole genome shotgun (WGS) entry which is preliminary data.</text>
</comment>
<reference evidence="5 6" key="2">
    <citation type="submission" date="2024-06" db="EMBL/GenBank/DDBJ databases">
        <title>Thioclava kandeliae sp. nov. from a rhizosphere soil sample of Kandelia candel in a mangrove.</title>
        <authorList>
            <person name="Mu T."/>
        </authorList>
    </citation>
    <scope>NUCLEOTIDE SEQUENCE [LARGE SCALE GENOMIC DNA]</scope>
    <source>
        <strain evidence="5 6">CPCC 100088</strain>
    </source>
</reference>
<dbReference type="InterPro" id="IPR008920">
    <property type="entry name" value="TF_FadR/GntR_C"/>
</dbReference>
<dbReference type="SUPFAM" id="SSF46785">
    <property type="entry name" value="Winged helix' DNA-binding domain"/>
    <property type="match status" value="1"/>
</dbReference>
<evidence type="ECO:0000313" key="6">
    <source>
        <dbReference type="Proteomes" id="UP001438953"/>
    </source>
</evidence>
<dbReference type="InterPro" id="IPR036390">
    <property type="entry name" value="WH_DNA-bd_sf"/>
</dbReference>
<keyword evidence="2" id="KW-0238">DNA-binding</keyword>
<feature type="domain" description="HTH gntR-type" evidence="4">
    <location>
        <begin position="13"/>
        <end position="79"/>
    </location>
</feature>
<dbReference type="Pfam" id="PF07729">
    <property type="entry name" value="FCD"/>
    <property type="match status" value="1"/>
</dbReference>
<reference evidence="5 6" key="1">
    <citation type="submission" date="2024-01" db="EMBL/GenBank/DDBJ databases">
        <authorList>
            <person name="Deng Y."/>
            <person name="Su J."/>
        </authorList>
    </citation>
    <scope>NUCLEOTIDE SEQUENCE [LARGE SCALE GENOMIC DNA]</scope>
    <source>
        <strain evidence="5 6">CPCC 100088</strain>
    </source>
</reference>
<organism evidence="5 6">
    <name type="scientific">Thioclava kandeliae</name>
    <dbReference type="NCBI Taxonomy" id="3070818"/>
    <lineage>
        <taxon>Bacteria</taxon>
        <taxon>Pseudomonadati</taxon>
        <taxon>Pseudomonadota</taxon>
        <taxon>Alphaproteobacteria</taxon>
        <taxon>Rhodobacterales</taxon>
        <taxon>Paracoccaceae</taxon>
        <taxon>Thioclava</taxon>
    </lineage>
</organism>
<evidence type="ECO:0000256" key="1">
    <source>
        <dbReference type="ARBA" id="ARBA00023015"/>
    </source>
</evidence>
<evidence type="ECO:0000256" key="2">
    <source>
        <dbReference type="ARBA" id="ARBA00023125"/>
    </source>
</evidence>
<dbReference type="Gene3D" id="1.20.120.530">
    <property type="entry name" value="GntR ligand-binding domain-like"/>
    <property type="match status" value="1"/>
</dbReference>
<dbReference type="PANTHER" id="PTHR43537">
    <property type="entry name" value="TRANSCRIPTIONAL REGULATOR, GNTR FAMILY"/>
    <property type="match status" value="1"/>
</dbReference>
<dbReference type="PROSITE" id="PS50949">
    <property type="entry name" value="HTH_GNTR"/>
    <property type="match status" value="1"/>
</dbReference>
<evidence type="ECO:0000256" key="3">
    <source>
        <dbReference type="ARBA" id="ARBA00023163"/>
    </source>
</evidence>